<feature type="domain" description="Protein kinase" evidence="8">
    <location>
        <begin position="101"/>
        <end position="357"/>
    </location>
</feature>
<evidence type="ECO:0000313" key="10">
    <source>
        <dbReference type="EMBL" id="CAK0839207.1"/>
    </source>
</evidence>
<evidence type="ECO:0000256" key="3">
    <source>
        <dbReference type="ARBA" id="ARBA00022741"/>
    </source>
</evidence>
<evidence type="ECO:0000313" key="11">
    <source>
        <dbReference type="Proteomes" id="UP001189429"/>
    </source>
</evidence>
<evidence type="ECO:0000256" key="6">
    <source>
        <dbReference type="PROSITE-ProRule" id="PRU10141"/>
    </source>
</evidence>
<dbReference type="InterPro" id="IPR008271">
    <property type="entry name" value="Ser/Thr_kinase_AS"/>
</dbReference>
<evidence type="ECO:0000259" key="8">
    <source>
        <dbReference type="PROSITE" id="PS50011"/>
    </source>
</evidence>
<dbReference type="PROSITE" id="PS00107">
    <property type="entry name" value="PROTEIN_KINASE_ATP"/>
    <property type="match status" value="1"/>
</dbReference>
<gene>
    <name evidence="10" type="ORF">PCOR1329_LOCUS34940</name>
</gene>
<dbReference type="PANTHER" id="PTHR24353">
    <property type="entry name" value="CYCLIC NUCLEOTIDE-DEPENDENT PROTEIN KINASE"/>
    <property type="match status" value="1"/>
</dbReference>
<sequence>MCVYWCSGHVQVDPGKSSGESGASRGRSCASRGTAEFVKPSTSLTRREMIAAVRKVTMGACARTPAEPSTADTVSPTPSRVTALSHLRELVSGRSFQLDDFDLRATVGVGTFGRVRVVKVKGSADRTPLALKIMKKSEVLRLKQLEHVKAETAILAKIHHPFIVNLLATFQDETRLYLVLEYVNGGELFSRLRNEGRLPELEARFDSAEICLAFEYLHSKNVIYRDLKPENLLIDSDGFIKVTDFGFAKVIEDRTWTLCGTPEYLAPEIIQSKGHGKGVDWWALGVLIFEMLAGYPPFYDENAFGIYQKVLKGTVDFPRHFDMKVQSLVKRLLTHDRSKRYGCLKGGVEDIKGHKWYKGFDWEMLLSRQLKPLYVPKLKAADDTSMFDRYPESTEASAQAVSASDQQRFDGFIVDVDLH</sequence>
<keyword evidence="5 6" id="KW-0067">ATP-binding</keyword>
<dbReference type="Gene3D" id="1.10.510.10">
    <property type="entry name" value="Transferase(Phosphotransferase) domain 1"/>
    <property type="match status" value="1"/>
</dbReference>
<reference evidence="10" key="1">
    <citation type="submission" date="2023-10" db="EMBL/GenBank/DDBJ databases">
        <authorList>
            <person name="Chen Y."/>
            <person name="Shah S."/>
            <person name="Dougan E. K."/>
            <person name="Thang M."/>
            <person name="Chan C."/>
        </authorList>
    </citation>
    <scope>NUCLEOTIDE SEQUENCE [LARGE SCALE GENOMIC DNA]</scope>
</reference>
<dbReference type="Pfam" id="PF00069">
    <property type="entry name" value="Pkinase"/>
    <property type="match status" value="1"/>
</dbReference>
<keyword evidence="3 6" id="KW-0547">Nucleotide-binding</keyword>
<comment type="similarity">
    <text evidence="7">Belongs to the protein kinase superfamily.</text>
</comment>
<dbReference type="InterPro" id="IPR000961">
    <property type="entry name" value="AGC-kinase_C"/>
</dbReference>
<keyword evidence="1 7" id="KW-0723">Serine/threonine-protein kinase</keyword>
<feature type="binding site" evidence="6">
    <location>
        <position position="132"/>
    </location>
    <ligand>
        <name>ATP</name>
        <dbReference type="ChEBI" id="CHEBI:30616"/>
    </ligand>
</feature>
<dbReference type="SMART" id="SM00133">
    <property type="entry name" value="S_TK_X"/>
    <property type="match status" value="1"/>
</dbReference>
<dbReference type="PROSITE" id="PS51285">
    <property type="entry name" value="AGC_KINASE_CTER"/>
    <property type="match status" value="1"/>
</dbReference>
<dbReference type="EMBL" id="CAUYUJ010014278">
    <property type="protein sequence ID" value="CAK0839207.1"/>
    <property type="molecule type" value="Genomic_DNA"/>
</dbReference>
<dbReference type="PROSITE" id="PS50011">
    <property type="entry name" value="PROTEIN_KINASE_DOM"/>
    <property type="match status" value="1"/>
</dbReference>
<keyword evidence="2" id="KW-0808">Transferase</keyword>
<dbReference type="InterPro" id="IPR017441">
    <property type="entry name" value="Protein_kinase_ATP_BS"/>
</dbReference>
<evidence type="ECO:0000256" key="7">
    <source>
        <dbReference type="RuleBase" id="RU000304"/>
    </source>
</evidence>
<dbReference type="Proteomes" id="UP001189429">
    <property type="component" value="Unassembled WGS sequence"/>
</dbReference>
<comment type="caution">
    <text evidence="10">The sequence shown here is derived from an EMBL/GenBank/DDBJ whole genome shotgun (WGS) entry which is preliminary data.</text>
</comment>
<keyword evidence="4" id="KW-0418">Kinase</keyword>
<dbReference type="InterPro" id="IPR000719">
    <property type="entry name" value="Prot_kinase_dom"/>
</dbReference>
<evidence type="ECO:0000256" key="5">
    <source>
        <dbReference type="ARBA" id="ARBA00022840"/>
    </source>
</evidence>
<proteinExistence type="inferred from homology"/>
<dbReference type="Gene3D" id="3.30.200.20">
    <property type="entry name" value="Phosphorylase Kinase, domain 1"/>
    <property type="match status" value="1"/>
</dbReference>
<dbReference type="CDD" id="cd05580">
    <property type="entry name" value="STKc_PKA_like"/>
    <property type="match status" value="1"/>
</dbReference>
<dbReference type="SMART" id="SM00220">
    <property type="entry name" value="S_TKc"/>
    <property type="match status" value="1"/>
</dbReference>
<evidence type="ECO:0000259" key="9">
    <source>
        <dbReference type="PROSITE" id="PS51285"/>
    </source>
</evidence>
<dbReference type="PROSITE" id="PS00108">
    <property type="entry name" value="PROTEIN_KINASE_ST"/>
    <property type="match status" value="1"/>
</dbReference>
<evidence type="ECO:0000256" key="2">
    <source>
        <dbReference type="ARBA" id="ARBA00022679"/>
    </source>
</evidence>
<dbReference type="SUPFAM" id="SSF56112">
    <property type="entry name" value="Protein kinase-like (PK-like)"/>
    <property type="match status" value="1"/>
</dbReference>
<keyword evidence="11" id="KW-1185">Reference proteome</keyword>
<dbReference type="InterPro" id="IPR011009">
    <property type="entry name" value="Kinase-like_dom_sf"/>
</dbReference>
<name>A0ABN9T2N0_9DINO</name>
<dbReference type="PANTHER" id="PTHR24353:SF37">
    <property type="entry name" value="CAMP-DEPENDENT PROTEIN KINASE CATALYTIC SUBUNIT PRKX"/>
    <property type="match status" value="1"/>
</dbReference>
<evidence type="ECO:0000256" key="1">
    <source>
        <dbReference type="ARBA" id="ARBA00022527"/>
    </source>
</evidence>
<evidence type="ECO:0008006" key="12">
    <source>
        <dbReference type="Google" id="ProtNLM"/>
    </source>
</evidence>
<feature type="domain" description="AGC-kinase C-terminal" evidence="9">
    <location>
        <begin position="358"/>
        <end position="419"/>
    </location>
</feature>
<protein>
    <recommendedName>
        <fullName evidence="12">cAMP-dependent protein kinase</fullName>
    </recommendedName>
</protein>
<accession>A0ABN9T2N0</accession>
<evidence type="ECO:0000256" key="4">
    <source>
        <dbReference type="ARBA" id="ARBA00022777"/>
    </source>
</evidence>
<organism evidence="10 11">
    <name type="scientific">Prorocentrum cordatum</name>
    <dbReference type="NCBI Taxonomy" id="2364126"/>
    <lineage>
        <taxon>Eukaryota</taxon>
        <taxon>Sar</taxon>
        <taxon>Alveolata</taxon>
        <taxon>Dinophyceae</taxon>
        <taxon>Prorocentrales</taxon>
        <taxon>Prorocentraceae</taxon>
        <taxon>Prorocentrum</taxon>
    </lineage>
</organism>